<organism evidence="4 5">
    <name type="scientific">Neptunomonas marina</name>
    <dbReference type="NCBI Taxonomy" id="1815562"/>
    <lineage>
        <taxon>Bacteria</taxon>
        <taxon>Pseudomonadati</taxon>
        <taxon>Pseudomonadota</taxon>
        <taxon>Gammaproteobacteria</taxon>
        <taxon>Oceanospirillales</taxon>
        <taxon>Oceanospirillaceae</taxon>
        <taxon>Neptunomonas</taxon>
    </lineage>
</organism>
<dbReference type="PANTHER" id="PTHR30055:SF223">
    <property type="entry name" value="HTH-TYPE TRANSCRIPTIONAL REGULATOR UIDR"/>
    <property type="match status" value="1"/>
</dbReference>
<dbReference type="PANTHER" id="PTHR30055">
    <property type="entry name" value="HTH-TYPE TRANSCRIPTIONAL REGULATOR RUTR"/>
    <property type="match status" value="1"/>
</dbReference>
<dbReference type="GO" id="GO:0003700">
    <property type="term" value="F:DNA-binding transcription factor activity"/>
    <property type="evidence" value="ECO:0007669"/>
    <property type="project" value="TreeGrafter"/>
</dbReference>
<accession>A0A437QD15</accession>
<dbReference type="GO" id="GO:0000976">
    <property type="term" value="F:transcription cis-regulatory region binding"/>
    <property type="evidence" value="ECO:0007669"/>
    <property type="project" value="TreeGrafter"/>
</dbReference>
<feature type="domain" description="HTH tetR-type" evidence="3">
    <location>
        <begin position="8"/>
        <end position="68"/>
    </location>
</feature>
<keyword evidence="5" id="KW-1185">Reference proteome</keyword>
<dbReference type="InterPro" id="IPR001647">
    <property type="entry name" value="HTH_TetR"/>
</dbReference>
<dbReference type="EMBL" id="SACQ01000001">
    <property type="protein sequence ID" value="RVU32283.1"/>
    <property type="molecule type" value="Genomic_DNA"/>
</dbReference>
<evidence type="ECO:0000256" key="2">
    <source>
        <dbReference type="PROSITE-ProRule" id="PRU00335"/>
    </source>
</evidence>
<gene>
    <name evidence="4" type="ORF">EOE65_01125</name>
</gene>
<dbReference type="SUPFAM" id="SSF46689">
    <property type="entry name" value="Homeodomain-like"/>
    <property type="match status" value="1"/>
</dbReference>
<dbReference type="AlphaFoldDB" id="A0A437QD15"/>
<evidence type="ECO:0000313" key="4">
    <source>
        <dbReference type="EMBL" id="RVU32283.1"/>
    </source>
</evidence>
<dbReference type="Proteomes" id="UP000282818">
    <property type="component" value="Unassembled WGS sequence"/>
</dbReference>
<dbReference type="Gene3D" id="1.10.357.10">
    <property type="entry name" value="Tetracycline Repressor, domain 2"/>
    <property type="match status" value="1"/>
</dbReference>
<dbReference type="InterPro" id="IPR050109">
    <property type="entry name" value="HTH-type_TetR-like_transc_reg"/>
</dbReference>
<reference evidence="4 5" key="1">
    <citation type="submission" date="2019-01" db="EMBL/GenBank/DDBJ databases">
        <authorList>
            <person name="Chen W.-M."/>
        </authorList>
    </citation>
    <scope>NUCLEOTIDE SEQUENCE [LARGE SCALE GENOMIC DNA]</scope>
    <source>
        <strain evidence="4 5">HPM-16</strain>
    </source>
</reference>
<proteinExistence type="predicted"/>
<protein>
    <submittedName>
        <fullName evidence="4">TetR/AcrR family transcriptional regulator</fullName>
    </submittedName>
</protein>
<evidence type="ECO:0000313" key="5">
    <source>
        <dbReference type="Proteomes" id="UP000282818"/>
    </source>
</evidence>
<dbReference type="RefSeq" id="WP_127692452.1">
    <property type="nucleotide sequence ID" value="NZ_SACQ01000001.1"/>
</dbReference>
<keyword evidence="1 2" id="KW-0238">DNA-binding</keyword>
<evidence type="ECO:0000259" key="3">
    <source>
        <dbReference type="PROSITE" id="PS50977"/>
    </source>
</evidence>
<sequence length="197" mass="21814">MKKRLSKQERREQLFAVALEIIRSEGADALTLGHLAAKAGVTKPVTYGHFEHRQGLLEQLYQDLDERLIHSMNQALGQGSHTLAARANVVCGAYIDCMVSVGPVYDAIVAALQGYPAHSDIQERIRNYFIDAYRQIFTPYLPSSVEEATTYLAAIHGAIEAVGNRVVREQITKERALLALVNMIIKLLGVESVVEPE</sequence>
<dbReference type="InterPro" id="IPR009057">
    <property type="entry name" value="Homeodomain-like_sf"/>
</dbReference>
<dbReference type="Pfam" id="PF00440">
    <property type="entry name" value="TetR_N"/>
    <property type="match status" value="1"/>
</dbReference>
<name>A0A437QD15_9GAMM</name>
<feature type="DNA-binding region" description="H-T-H motif" evidence="2">
    <location>
        <begin position="31"/>
        <end position="50"/>
    </location>
</feature>
<dbReference type="PROSITE" id="PS50977">
    <property type="entry name" value="HTH_TETR_2"/>
    <property type="match status" value="1"/>
</dbReference>
<evidence type="ECO:0000256" key="1">
    <source>
        <dbReference type="ARBA" id="ARBA00023125"/>
    </source>
</evidence>
<dbReference type="PRINTS" id="PR00455">
    <property type="entry name" value="HTHTETR"/>
</dbReference>
<comment type="caution">
    <text evidence="4">The sequence shown here is derived from an EMBL/GenBank/DDBJ whole genome shotgun (WGS) entry which is preliminary data.</text>
</comment>